<keyword evidence="2" id="KW-1185">Reference proteome</keyword>
<organism evidence="1 2">
    <name type="scientific">Paracoccus mangrovi</name>
    <dbReference type="NCBI Taxonomy" id="1715645"/>
    <lineage>
        <taxon>Bacteria</taxon>
        <taxon>Pseudomonadati</taxon>
        <taxon>Pseudomonadota</taxon>
        <taxon>Alphaproteobacteria</taxon>
        <taxon>Rhodobacterales</taxon>
        <taxon>Paracoccaceae</taxon>
        <taxon>Paracoccus</taxon>
    </lineage>
</organism>
<evidence type="ECO:0000313" key="1">
    <source>
        <dbReference type="EMBL" id="MFC3526629.1"/>
    </source>
</evidence>
<evidence type="ECO:0000313" key="2">
    <source>
        <dbReference type="Proteomes" id="UP001595721"/>
    </source>
</evidence>
<proteinExistence type="predicted"/>
<sequence length="112" mass="11742">MLSKCHNLILILWAVIALGTVALAEQPGKESPSPTLGAAMASTGGEGKAAIPQVGHTVKADTLHRVTRPGLYGMSQAPAGSAYGIVNDRLIRFDPATGRVLSIIRQVDRILD</sequence>
<reference evidence="2" key="1">
    <citation type="journal article" date="2019" name="Int. J. Syst. Evol. Microbiol.">
        <title>The Global Catalogue of Microorganisms (GCM) 10K type strain sequencing project: providing services to taxonomists for standard genome sequencing and annotation.</title>
        <authorList>
            <consortium name="The Broad Institute Genomics Platform"/>
            <consortium name="The Broad Institute Genome Sequencing Center for Infectious Disease"/>
            <person name="Wu L."/>
            <person name="Ma J."/>
        </authorList>
    </citation>
    <scope>NUCLEOTIDE SEQUENCE [LARGE SCALE GENOMIC DNA]</scope>
    <source>
        <strain evidence="2">KCTC 42899</strain>
    </source>
</reference>
<dbReference type="Proteomes" id="UP001595721">
    <property type="component" value="Unassembled WGS sequence"/>
</dbReference>
<comment type="caution">
    <text evidence="1">The sequence shown here is derived from an EMBL/GenBank/DDBJ whole genome shotgun (WGS) entry which is preliminary data.</text>
</comment>
<accession>A0ABV7QWV7</accession>
<evidence type="ECO:0008006" key="3">
    <source>
        <dbReference type="Google" id="ProtNLM"/>
    </source>
</evidence>
<protein>
    <recommendedName>
        <fullName evidence="3">Nickel/cobalt transporter regulator</fullName>
    </recommendedName>
</protein>
<dbReference type="EMBL" id="JBHRXJ010000001">
    <property type="protein sequence ID" value="MFC3526629.1"/>
    <property type="molecule type" value="Genomic_DNA"/>
</dbReference>
<name>A0ABV7QWV7_9RHOB</name>
<gene>
    <name evidence="1" type="ORF">ACFOMH_00485</name>
</gene>
<dbReference type="RefSeq" id="WP_377741912.1">
    <property type="nucleotide sequence ID" value="NZ_JBHRXJ010000001.1"/>
</dbReference>